<comment type="function">
    <text evidence="11">A helicase/nuclease that prepares dsDNA breaks (DSB) for recombinational DNA repair. Binds to DSBs and unwinds DNA via a highly rapid and processive ATP-dependent bidirectional helicase activity. Unwinds dsDNA until it encounters a Chi (crossover hotspot instigator) sequence from the 3' direction. Cuts ssDNA a few nucleotides 3' to the Chi site. The properties and activities of the enzyme are changed at Chi. The Chi-altered holoenzyme produces a long 3'-ssDNA overhang and facilitates RecA-binding to the ssDNA for homologous DNA recombination and repair. Holoenzyme degrades any linearized DNA that is unable to undergo homologous recombination. In the holoenzyme this subunit has ssDNA-dependent ATPase and 5'-3' helicase activity. When added to pre-assembled RecBC greatly stimulates nuclease activity and augments holoenzyme processivity. Negatively regulates the RecA-loading ability of RecBCD.</text>
</comment>
<evidence type="ECO:0000313" key="14">
    <source>
        <dbReference type="EMBL" id="ACD90418.1"/>
    </source>
</evidence>
<name>B3ECZ3_CHLL2</name>
<dbReference type="eggNOG" id="COG0507">
    <property type="taxonomic scope" value="Bacteria"/>
</dbReference>
<dbReference type="EC" id="5.6.2.3" evidence="11"/>
<dbReference type="STRING" id="290315.Clim_1358"/>
<dbReference type="Gene3D" id="3.40.50.300">
    <property type="entry name" value="P-loop containing nucleotide triphosphate hydrolases"/>
    <property type="match status" value="3"/>
</dbReference>
<sequence>MNIEFCQRSIDRQIAEYLCRSINDETGVMRTVVSLLSQAVGQGNVCLDLEEVAGEVVRIPGREEPLRLPDIERLVSALRSLHTVGRPGEHRPLILDEAGRLYLYRYFRYQETLAEAILARAATETGSPDEAALSESLDRYFGPDESGEDRQRQAALTALRRGFSVISGGPGTGKTTTVVRILGLMLEQPGGERMRIAMAAPTGKAAARLASSIASLRETLPCSEEVKRHLPGQVTTIHRLLGTIPNSTGFRHNARNPLPYDTIIVDEASMVDLPLMTALVTALMPHARLILIGDRDQLASVEAGAVLGDICRAAESSGSAAFSIKGCVTVLDRNYRFGDGSGIASLSRAINSGDAGEALRLLGDPANTTIALEATPTREAVRKRLAARVLEGFRPYLEAETPEEALRLFDHFRILTALREGPWGAAGMNHTVETLLHEAGLLTASTPFYRGRPVLVTENDYTHKLFNGDTGIILPDPETGKQKAYFIASDGTVRSIPPEFLPAHVTAFAMTVHKSQGSEFDRVLMVLPPEDTILLTRELIYTGITRARQAVTVWSDETVFSASVKRRTERRSGLREMLVDKQKSDQDS</sequence>
<dbReference type="GO" id="GO:0003677">
    <property type="term" value="F:DNA binding"/>
    <property type="evidence" value="ECO:0007669"/>
    <property type="project" value="UniProtKB-UniRule"/>
</dbReference>
<protein>
    <recommendedName>
        <fullName evidence="11">RecBCD enzyme subunit RecD</fullName>
        <ecNumber evidence="11">5.6.2.3</ecNumber>
    </recommendedName>
    <alternativeName>
        <fullName evidence="11">DNA 5'-3' helicase subunit RecD</fullName>
    </alternativeName>
    <alternativeName>
        <fullName evidence="11">Exonuclease V subunit RecD</fullName>
        <shortName evidence="11">ExoV subunit RecD</shortName>
    </alternativeName>
    <alternativeName>
        <fullName evidence="11">Helicase/nuclease RecBCD subunit RecD</fullName>
    </alternativeName>
</protein>
<dbReference type="InterPro" id="IPR027417">
    <property type="entry name" value="P-loop_NTPase"/>
</dbReference>
<dbReference type="GO" id="GO:0016887">
    <property type="term" value="F:ATP hydrolysis activity"/>
    <property type="evidence" value="ECO:0007669"/>
    <property type="project" value="RHEA"/>
</dbReference>
<dbReference type="Pfam" id="PF21185">
    <property type="entry name" value="RecD_N"/>
    <property type="match status" value="1"/>
</dbReference>
<organism evidence="14 15">
    <name type="scientific">Chlorobium limicola (strain DSM 245 / NBRC 103803 / 6330)</name>
    <dbReference type="NCBI Taxonomy" id="290315"/>
    <lineage>
        <taxon>Bacteria</taxon>
        <taxon>Pseudomonadati</taxon>
        <taxon>Chlorobiota</taxon>
        <taxon>Chlorobiia</taxon>
        <taxon>Chlorobiales</taxon>
        <taxon>Chlorobiaceae</taxon>
        <taxon>Chlorobium/Pelodictyon group</taxon>
        <taxon>Chlorobium</taxon>
    </lineage>
</organism>
<evidence type="ECO:0000256" key="10">
    <source>
        <dbReference type="ARBA" id="ARBA00023235"/>
    </source>
</evidence>
<feature type="domain" description="UvrD-like helicase C-terminal" evidence="12">
    <location>
        <begin position="507"/>
        <end position="553"/>
    </location>
</feature>
<dbReference type="EMBL" id="CP001097">
    <property type="protein sequence ID" value="ACD90418.1"/>
    <property type="molecule type" value="Genomic_DNA"/>
</dbReference>
<dbReference type="CDD" id="cd18809">
    <property type="entry name" value="SF1_C_RecD"/>
    <property type="match status" value="1"/>
</dbReference>
<dbReference type="InterPro" id="IPR027785">
    <property type="entry name" value="UvrD-like_helicase_C"/>
</dbReference>
<feature type="binding site" evidence="11">
    <location>
        <begin position="168"/>
        <end position="175"/>
    </location>
    <ligand>
        <name>ATP</name>
        <dbReference type="ChEBI" id="CHEBI:30616"/>
    </ligand>
</feature>
<dbReference type="GO" id="GO:0043139">
    <property type="term" value="F:5'-3' DNA helicase activity"/>
    <property type="evidence" value="ECO:0007669"/>
    <property type="project" value="UniProtKB-UniRule"/>
</dbReference>
<dbReference type="GO" id="GO:0005524">
    <property type="term" value="F:ATP binding"/>
    <property type="evidence" value="ECO:0007669"/>
    <property type="project" value="UniProtKB-UniRule"/>
</dbReference>
<dbReference type="GO" id="GO:0000724">
    <property type="term" value="P:double-strand break repair via homologous recombination"/>
    <property type="evidence" value="ECO:0007669"/>
    <property type="project" value="UniProtKB-UniRule"/>
</dbReference>
<comment type="catalytic activity">
    <reaction evidence="11">
        <text>ATP + H2O = ADP + phosphate + H(+)</text>
        <dbReference type="Rhea" id="RHEA:13065"/>
        <dbReference type="ChEBI" id="CHEBI:15377"/>
        <dbReference type="ChEBI" id="CHEBI:15378"/>
        <dbReference type="ChEBI" id="CHEBI:30616"/>
        <dbReference type="ChEBI" id="CHEBI:43474"/>
        <dbReference type="ChEBI" id="CHEBI:456216"/>
        <dbReference type="EC" id="5.6.2.3"/>
    </reaction>
</comment>
<keyword evidence="7 11" id="KW-0067">ATP-binding</keyword>
<dbReference type="Gene3D" id="1.10.10.1020">
    <property type="entry name" value="RecBCD complex, subunit RecD, N-terminal domain"/>
    <property type="match status" value="1"/>
</dbReference>
<evidence type="ECO:0000256" key="6">
    <source>
        <dbReference type="ARBA" id="ARBA00022839"/>
    </source>
</evidence>
<dbReference type="OrthoDB" id="9803432at2"/>
<evidence type="ECO:0000259" key="12">
    <source>
        <dbReference type="Pfam" id="PF13538"/>
    </source>
</evidence>
<evidence type="ECO:0000313" key="15">
    <source>
        <dbReference type="Proteomes" id="UP000008841"/>
    </source>
</evidence>
<keyword evidence="9 11" id="KW-0234">DNA repair</keyword>
<keyword evidence="4 11" id="KW-0378">Hydrolase</keyword>
<evidence type="ECO:0000256" key="8">
    <source>
        <dbReference type="ARBA" id="ARBA00023125"/>
    </source>
</evidence>
<dbReference type="PANTHER" id="PTHR43788:SF6">
    <property type="entry name" value="DNA HELICASE B"/>
    <property type="match status" value="1"/>
</dbReference>
<dbReference type="CDD" id="cd17933">
    <property type="entry name" value="DEXSc_RecD-like"/>
    <property type="match status" value="1"/>
</dbReference>
<dbReference type="AlphaFoldDB" id="B3ECZ3"/>
<evidence type="ECO:0000256" key="3">
    <source>
        <dbReference type="ARBA" id="ARBA00022763"/>
    </source>
</evidence>
<evidence type="ECO:0000259" key="13">
    <source>
        <dbReference type="Pfam" id="PF21185"/>
    </source>
</evidence>
<dbReference type="InterPro" id="IPR041851">
    <property type="entry name" value="RecD_N_sf"/>
</dbReference>
<reference evidence="14 15" key="1">
    <citation type="submission" date="2008-05" db="EMBL/GenBank/DDBJ databases">
        <title>Complete sequence of Chlorobium limicola DSM 245.</title>
        <authorList>
            <consortium name="US DOE Joint Genome Institute"/>
            <person name="Lucas S."/>
            <person name="Copeland A."/>
            <person name="Lapidus A."/>
            <person name="Glavina del Rio T."/>
            <person name="Dalin E."/>
            <person name="Tice H."/>
            <person name="Bruce D."/>
            <person name="Goodwin L."/>
            <person name="Pitluck S."/>
            <person name="Schmutz J."/>
            <person name="Larimer F."/>
            <person name="Land M."/>
            <person name="Hauser L."/>
            <person name="Kyrpides N."/>
            <person name="Ovchinnikova G."/>
            <person name="Zhao F."/>
            <person name="Li T."/>
            <person name="Liu Z."/>
            <person name="Overmann J."/>
            <person name="Bryant D.A."/>
            <person name="Richardson P."/>
        </authorList>
    </citation>
    <scope>NUCLEOTIDE SEQUENCE [LARGE SCALE GENOMIC DNA]</scope>
    <source>
        <strain evidence="15">DSM 245 / NBRC 103803 / 6330</strain>
    </source>
</reference>
<dbReference type="InterPro" id="IPR006344">
    <property type="entry name" value="RecD"/>
</dbReference>
<dbReference type="NCBIfam" id="TIGR01447">
    <property type="entry name" value="recD"/>
    <property type="match status" value="1"/>
</dbReference>
<dbReference type="SUPFAM" id="SSF52540">
    <property type="entry name" value="P-loop containing nucleoside triphosphate hydrolases"/>
    <property type="match status" value="2"/>
</dbReference>
<keyword evidence="8 11" id="KW-0238">DNA-binding</keyword>
<dbReference type="HOGENOM" id="CLU_007524_1_2_10"/>
<evidence type="ECO:0000256" key="11">
    <source>
        <dbReference type="HAMAP-Rule" id="MF_01487"/>
    </source>
</evidence>
<evidence type="ECO:0000256" key="7">
    <source>
        <dbReference type="ARBA" id="ARBA00022840"/>
    </source>
</evidence>
<keyword evidence="3 11" id="KW-0227">DNA damage</keyword>
<dbReference type="KEGG" id="cli:Clim_1358"/>
<dbReference type="InterPro" id="IPR049550">
    <property type="entry name" value="RecD_N"/>
</dbReference>
<dbReference type="GO" id="GO:0008854">
    <property type="term" value="F:exodeoxyribonuclease V activity"/>
    <property type="evidence" value="ECO:0007669"/>
    <property type="project" value="InterPro"/>
</dbReference>
<dbReference type="GO" id="GO:0017116">
    <property type="term" value="F:single-stranded DNA helicase activity"/>
    <property type="evidence" value="ECO:0007669"/>
    <property type="project" value="TreeGrafter"/>
</dbReference>
<proteinExistence type="inferred from homology"/>
<evidence type="ECO:0000256" key="2">
    <source>
        <dbReference type="ARBA" id="ARBA00022741"/>
    </source>
</evidence>
<keyword evidence="1 11" id="KW-0540">Nuclease</keyword>
<keyword evidence="10 11" id="KW-0413">Isomerase</keyword>
<dbReference type="HAMAP" id="MF_01487">
    <property type="entry name" value="RecD"/>
    <property type="match status" value="1"/>
</dbReference>
<evidence type="ECO:0000256" key="5">
    <source>
        <dbReference type="ARBA" id="ARBA00022806"/>
    </source>
</evidence>
<comment type="subunit">
    <text evidence="11">Heterotrimer of RecB, RecC and RecD. All subunits contribute to DNA-binding.</text>
</comment>
<keyword evidence="5 11" id="KW-0347">Helicase</keyword>
<keyword evidence="2 11" id="KW-0547">Nucleotide-binding</keyword>
<comment type="miscellaneous">
    <text evidence="11">In the RecBCD complex, RecB has a slow 3'-5' helicase, an exonuclease activity and loads RecA onto ssDNA, RecD has a fast 5'-3' helicase activity, while RecC stimulates the ATPase and processivity of the RecB helicase and contributes to recognition of the Chi site.</text>
</comment>
<keyword evidence="6 11" id="KW-0269">Exonuclease</keyword>
<feature type="domain" description="RecBCD enzyme subunit RecD N-terminal" evidence="13">
    <location>
        <begin position="8"/>
        <end position="102"/>
    </location>
</feature>
<gene>
    <name evidence="11" type="primary">recD</name>
    <name evidence="14" type="ordered locus">Clim_1358</name>
</gene>
<evidence type="ECO:0000256" key="1">
    <source>
        <dbReference type="ARBA" id="ARBA00022722"/>
    </source>
</evidence>
<accession>B3ECZ3</accession>
<evidence type="ECO:0000256" key="4">
    <source>
        <dbReference type="ARBA" id="ARBA00022801"/>
    </source>
</evidence>
<dbReference type="GO" id="GO:0009338">
    <property type="term" value="C:exodeoxyribonuclease V complex"/>
    <property type="evidence" value="ECO:0007669"/>
    <property type="project" value="InterPro"/>
</dbReference>
<dbReference type="PANTHER" id="PTHR43788">
    <property type="entry name" value="DNA2/NAM7 HELICASE FAMILY MEMBER"/>
    <property type="match status" value="1"/>
</dbReference>
<dbReference type="InterPro" id="IPR050534">
    <property type="entry name" value="Coronavir_polyprotein_1ab"/>
</dbReference>
<evidence type="ECO:0000256" key="9">
    <source>
        <dbReference type="ARBA" id="ARBA00023204"/>
    </source>
</evidence>
<dbReference type="RefSeq" id="WP_012466295.1">
    <property type="nucleotide sequence ID" value="NC_010803.1"/>
</dbReference>
<dbReference type="Pfam" id="PF13245">
    <property type="entry name" value="AAA_19"/>
    <property type="match status" value="1"/>
</dbReference>
<dbReference type="Proteomes" id="UP000008841">
    <property type="component" value="Chromosome"/>
</dbReference>
<comment type="similarity">
    <text evidence="11">Belongs to the RecD family.</text>
</comment>
<dbReference type="Pfam" id="PF13538">
    <property type="entry name" value="UvrD_C_2"/>
    <property type="match status" value="1"/>
</dbReference>